<evidence type="ECO:0000313" key="2">
    <source>
        <dbReference type="Proteomes" id="UP000822688"/>
    </source>
</evidence>
<keyword evidence="2" id="KW-1185">Reference proteome</keyword>
<accession>A0A8T0I9Y4</accession>
<dbReference type="EMBL" id="CM026424">
    <property type="protein sequence ID" value="KAG0580504.1"/>
    <property type="molecule type" value="Genomic_DNA"/>
</dbReference>
<dbReference type="Proteomes" id="UP000822688">
    <property type="component" value="Chromosome 4"/>
</dbReference>
<evidence type="ECO:0000313" key="1">
    <source>
        <dbReference type="EMBL" id="KAG0580504.1"/>
    </source>
</evidence>
<sequence length="93" mass="10585">MKNEESDNRQLIMIISQPRITASHSETLISFTDYAEGSSTFPSLLRCKYALVPNNNIGHLLILSAKNHWVLRCTVQICPDFWKSTPENTTSFI</sequence>
<proteinExistence type="predicted"/>
<dbReference type="AlphaFoldDB" id="A0A8T0I9Y4"/>
<name>A0A8T0I9Y4_CERPU</name>
<gene>
    <name evidence="1" type="ORF">KC19_4G178200</name>
</gene>
<reference evidence="1" key="1">
    <citation type="submission" date="2020-06" db="EMBL/GenBank/DDBJ databases">
        <title>WGS assembly of Ceratodon purpureus strain R40.</title>
        <authorList>
            <person name="Carey S.B."/>
            <person name="Jenkins J."/>
            <person name="Shu S."/>
            <person name="Lovell J.T."/>
            <person name="Sreedasyam A."/>
            <person name="Maumus F."/>
            <person name="Tiley G.P."/>
            <person name="Fernandez-Pozo N."/>
            <person name="Barry K."/>
            <person name="Chen C."/>
            <person name="Wang M."/>
            <person name="Lipzen A."/>
            <person name="Daum C."/>
            <person name="Saski C.A."/>
            <person name="Payton A.C."/>
            <person name="Mcbreen J.C."/>
            <person name="Conrad R.E."/>
            <person name="Kollar L.M."/>
            <person name="Olsson S."/>
            <person name="Huttunen S."/>
            <person name="Landis J.B."/>
            <person name="Wickett N.J."/>
            <person name="Johnson M.G."/>
            <person name="Rensing S.A."/>
            <person name="Grimwood J."/>
            <person name="Schmutz J."/>
            <person name="Mcdaniel S.F."/>
        </authorList>
    </citation>
    <scope>NUCLEOTIDE SEQUENCE</scope>
    <source>
        <strain evidence="1">R40</strain>
    </source>
</reference>
<organism evidence="1 2">
    <name type="scientific">Ceratodon purpureus</name>
    <name type="common">Fire moss</name>
    <name type="synonym">Dicranum purpureum</name>
    <dbReference type="NCBI Taxonomy" id="3225"/>
    <lineage>
        <taxon>Eukaryota</taxon>
        <taxon>Viridiplantae</taxon>
        <taxon>Streptophyta</taxon>
        <taxon>Embryophyta</taxon>
        <taxon>Bryophyta</taxon>
        <taxon>Bryophytina</taxon>
        <taxon>Bryopsida</taxon>
        <taxon>Dicranidae</taxon>
        <taxon>Pseudoditrichales</taxon>
        <taxon>Ditrichaceae</taxon>
        <taxon>Ceratodon</taxon>
    </lineage>
</organism>
<protein>
    <submittedName>
        <fullName evidence="1">Uncharacterized protein</fullName>
    </submittedName>
</protein>
<comment type="caution">
    <text evidence="1">The sequence shown here is derived from an EMBL/GenBank/DDBJ whole genome shotgun (WGS) entry which is preliminary data.</text>
</comment>